<organism evidence="4 5">
    <name type="scientific">Pedobacter heparinus (strain ATCC 13125 / DSM 2366 / CIP 104194 / JCM 7457 / NBRC 12017 / NCIMB 9290 / NRRL B-14731 / HIM 762-3)</name>
    <dbReference type="NCBI Taxonomy" id="485917"/>
    <lineage>
        <taxon>Bacteria</taxon>
        <taxon>Pseudomonadati</taxon>
        <taxon>Bacteroidota</taxon>
        <taxon>Sphingobacteriia</taxon>
        <taxon>Sphingobacteriales</taxon>
        <taxon>Sphingobacteriaceae</taxon>
        <taxon>Pedobacter</taxon>
    </lineage>
</organism>
<keyword evidence="5" id="KW-1185">Reference proteome</keyword>
<evidence type="ECO:0000313" key="5">
    <source>
        <dbReference type="Proteomes" id="UP000000852"/>
    </source>
</evidence>
<keyword evidence="4" id="KW-0269">Exonuclease</keyword>
<dbReference type="Proteomes" id="UP000000852">
    <property type="component" value="Chromosome"/>
</dbReference>
<evidence type="ECO:0000256" key="1">
    <source>
        <dbReference type="ARBA" id="ARBA00022729"/>
    </source>
</evidence>
<dbReference type="GO" id="GO:0004519">
    <property type="term" value="F:endonuclease activity"/>
    <property type="evidence" value="ECO:0007669"/>
    <property type="project" value="UniProtKB-KW"/>
</dbReference>
<keyword evidence="4" id="KW-0540">Nuclease</keyword>
<dbReference type="Pfam" id="PF13517">
    <property type="entry name" value="FG-GAP_3"/>
    <property type="match status" value="3"/>
</dbReference>
<dbReference type="InterPro" id="IPR013517">
    <property type="entry name" value="FG-GAP"/>
</dbReference>
<dbReference type="EMBL" id="CP001681">
    <property type="protein sequence ID" value="ACU05183.1"/>
    <property type="molecule type" value="Genomic_DNA"/>
</dbReference>
<dbReference type="eggNOG" id="COG3568">
    <property type="taxonomic scope" value="Bacteria"/>
</dbReference>
<dbReference type="RefSeq" id="WP_015808793.1">
    <property type="nucleotide sequence ID" value="NC_013061.1"/>
</dbReference>
<dbReference type="AlphaFoldDB" id="C6Y2H3"/>
<proteinExistence type="predicted"/>
<evidence type="ECO:0000313" key="4">
    <source>
        <dbReference type="EMBL" id="ACU05183.1"/>
    </source>
</evidence>
<dbReference type="KEGG" id="phe:Phep_2985"/>
<dbReference type="SUPFAM" id="SSF56219">
    <property type="entry name" value="DNase I-like"/>
    <property type="match status" value="1"/>
</dbReference>
<dbReference type="Pfam" id="PF03372">
    <property type="entry name" value="Exo_endo_phos"/>
    <property type="match status" value="1"/>
</dbReference>
<dbReference type="InterPro" id="IPR036691">
    <property type="entry name" value="Endo/exonu/phosph_ase_sf"/>
</dbReference>
<dbReference type="OrthoDB" id="9772095at2"/>
<dbReference type="Gene3D" id="3.60.10.10">
    <property type="entry name" value="Endonuclease/exonuclease/phosphatase"/>
    <property type="match status" value="1"/>
</dbReference>
<feature type="domain" description="Endonuclease/exonuclease/phosphatase" evidence="3">
    <location>
        <begin position="372"/>
        <end position="608"/>
    </location>
</feature>
<evidence type="ECO:0000259" key="3">
    <source>
        <dbReference type="Pfam" id="PF03372"/>
    </source>
</evidence>
<dbReference type="PANTHER" id="PTHR46580">
    <property type="entry name" value="SENSOR KINASE-RELATED"/>
    <property type="match status" value="1"/>
</dbReference>
<dbReference type="GO" id="GO:0004527">
    <property type="term" value="F:exonuclease activity"/>
    <property type="evidence" value="ECO:0007669"/>
    <property type="project" value="UniProtKB-KW"/>
</dbReference>
<feature type="transmembrane region" description="Helical" evidence="2">
    <location>
        <begin position="7"/>
        <end position="26"/>
    </location>
</feature>
<evidence type="ECO:0000256" key="2">
    <source>
        <dbReference type="SAM" id="Phobius"/>
    </source>
</evidence>
<sequence length="620" mass="68634">MKNVKDFFRIFNCPYLVFILVFVFIGCSKVDDNLKSPDKTKDKILSSSNLMIINSLNVKLLTLNVGLGASRLYSGSCFANSNPALNNIEFGDFNGDGITDIFSIFSGQWRYSSGAENGWIDLLSDATTLANLRFGDFNGDGITDVFTKTGNQWKYSSGGTGSWVNLATDSTIPFADLRFGDFDGDGKTDVFCKDAVRWKYSSGGTTAWINLKANTETIDQVRFGDFDGDGKTDVFTKTGSQWKYSSGGASSWANLGTDSTIPFADLRFGDFDGDGKTDVFCKDAVRWKYSSGGTTAWINLKANTETIDQVRFGDLDGDGKTDVFTLNAGEYLYSSGGAATWKNLDESFMLFCNLQSSCVKPLLLLDDAFEELANLLSTEFSGQYGIICLQEVNPSILDLIKTKLGGAWDYEYYSPTGTTHGIGTLSNIAYTKLQLWDYPQYGTKEKRGAIAQKFLLQNKFVWVVNTHLGLDEAERVQQVGEIITRYQTFTQTTPVAIVGDFNITDRYRHGSSVTITPGQESHYNNTIQALINSGLEKLDYYSTEVRPYSFHSWNAISNGIIVDYILWKDSINNTIPDVSNWRPGPFNAGWTNSVCPNILSGSRFASDHNGILLDFNIFGL</sequence>
<dbReference type="HOGENOM" id="CLU_440644_0_0_10"/>
<keyword evidence="2" id="KW-0472">Membrane</keyword>
<dbReference type="STRING" id="485917.Phep_2985"/>
<dbReference type="InterPro" id="IPR028994">
    <property type="entry name" value="Integrin_alpha_N"/>
</dbReference>
<accession>C6Y2H3</accession>
<gene>
    <name evidence="4" type="ordered locus">Phep_2985</name>
</gene>
<reference evidence="4 5" key="1">
    <citation type="journal article" date="2009" name="Stand. Genomic Sci.">
        <title>Complete genome sequence of Pedobacter heparinus type strain (HIM 762-3).</title>
        <authorList>
            <person name="Han C."/>
            <person name="Spring S."/>
            <person name="Lapidus A."/>
            <person name="Del Rio T.G."/>
            <person name="Tice H."/>
            <person name="Copeland A."/>
            <person name="Cheng J.F."/>
            <person name="Lucas S."/>
            <person name="Chen F."/>
            <person name="Nolan M."/>
            <person name="Bruce D."/>
            <person name="Goodwin L."/>
            <person name="Pitluck S."/>
            <person name="Ivanova N."/>
            <person name="Mavromatis K."/>
            <person name="Mikhailova N."/>
            <person name="Pati A."/>
            <person name="Chen A."/>
            <person name="Palaniappan K."/>
            <person name="Land M."/>
            <person name="Hauser L."/>
            <person name="Chang Y.J."/>
            <person name="Jeffries C.C."/>
            <person name="Saunders E."/>
            <person name="Chertkov O."/>
            <person name="Brettin T."/>
            <person name="Goker M."/>
            <person name="Rohde M."/>
            <person name="Bristow J."/>
            <person name="Eisen J.A."/>
            <person name="Markowitz V."/>
            <person name="Hugenholtz P."/>
            <person name="Kyrpides N.C."/>
            <person name="Klenk H.P."/>
            <person name="Detter J.C."/>
        </authorList>
    </citation>
    <scope>NUCLEOTIDE SEQUENCE [LARGE SCALE GENOMIC DNA]</scope>
    <source>
        <strain evidence="5">ATCC 13125 / DSM 2366 / CIP 104194 / JCM 7457 / NBRC 12017 / NCIMB 9290 / NRRL B-14731 / HIM 762-3</strain>
    </source>
</reference>
<protein>
    <submittedName>
        <fullName evidence="4">Endonuclease/exonuclease/phosphatase</fullName>
    </submittedName>
</protein>
<keyword evidence="4" id="KW-0255">Endonuclease</keyword>
<keyword evidence="2" id="KW-0812">Transmembrane</keyword>
<dbReference type="SUPFAM" id="SSF69318">
    <property type="entry name" value="Integrin alpha N-terminal domain"/>
    <property type="match status" value="1"/>
</dbReference>
<dbReference type="PROSITE" id="PS51257">
    <property type="entry name" value="PROKAR_LIPOPROTEIN"/>
    <property type="match status" value="1"/>
</dbReference>
<name>C6Y2H3_PEDHD</name>
<keyword evidence="1" id="KW-0732">Signal</keyword>
<dbReference type="InterPro" id="IPR005135">
    <property type="entry name" value="Endo/exonuclease/phosphatase"/>
</dbReference>
<keyword evidence="2" id="KW-1133">Transmembrane helix</keyword>
<keyword evidence="4" id="KW-0378">Hydrolase</keyword>